<keyword evidence="8" id="KW-1185">Reference proteome</keyword>
<dbReference type="GO" id="GO:0005524">
    <property type="term" value="F:ATP binding"/>
    <property type="evidence" value="ECO:0007669"/>
    <property type="project" value="UniProtKB-KW"/>
</dbReference>
<dbReference type="GO" id="GO:0004350">
    <property type="term" value="F:glutamate-5-semialdehyde dehydrogenase activity"/>
    <property type="evidence" value="ECO:0007669"/>
    <property type="project" value="TreeGrafter"/>
</dbReference>
<evidence type="ECO:0000256" key="1">
    <source>
        <dbReference type="ARBA" id="ARBA00022679"/>
    </source>
</evidence>
<dbReference type="Gene3D" id="3.40.1160.10">
    <property type="entry name" value="Acetylglutamate kinase-like"/>
    <property type="match status" value="1"/>
</dbReference>
<dbReference type="OrthoDB" id="1934954at2759"/>
<dbReference type="InterPro" id="IPR036393">
    <property type="entry name" value="AceGlu_kinase-like_sf"/>
</dbReference>
<evidence type="ECO:0000313" key="8">
    <source>
        <dbReference type="Proteomes" id="UP001165083"/>
    </source>
</evidence>
<reference evidence="7" key="1">
    <citation type="submission" date="2023-04" db="EMBL/GenBank/DDBJ databases">
        <title>Phytophthora lilii NBRC 32176.</title>
        <authorList>
            <person name="Ichikawa N."/>
            <person name="Sato H."/>
            <person name="Tonouchi N."/>
        </authorList>
    </citation>
    <scope>NUCLEOTIDE SEQUENCE</scope>
    <source>
        <strain evidence="7">NBRC 32176</strain>
    </source>
</reference>
<evidence type="ECO:0000256" key="2">
    <source>
        <dbReference type="ARBA" id="ARBA00022741"/>
    </source>
</evidence>
<keyword evidence="2" id="KW-0547">Nucleotide-binding</keyword>
<dbReference type="AlphaFoldDB" id="A0A9W6U149"/>
<dbReference type="PANTHER" id="PTHR11063">
    <property type="entry name" value="GLUTAMATE SEMIALDEHYDE DEHYDROGENASE"/>
    <property type="match status" value="1"/>
</dbReference>
<dbReference type="EMBL" id="BSXW01000490">
    <property type="protein sequence ID" value="GMF23843.1"/>
    <property type="molecule type" value="Genomic_DNA"/>
</dbReference>
<dbReference type="PANTHER" id="PTHR11063:SF8">
    <property type="entry name" value="DELTA-1-PYRROLINE-5-CARBOXYLATE SYNTHASE"/>
    <property type="match status" value="1"/>
</dbReference>
<evidence type="ECO:0000259" key="6">
    <source>
        <dbReference type="Pfam" id="PF00696"/>
    </source>
</evidence>
<evidence type="ECO:0000256" key="4">
    <source>
        <dbReference type="ARBA" id="ARBA00022840"/>
    </source>
</evidence>
<dbReference type="InterPro" id="IPR001048">
    <property type="entry name" value="Asp/Glu/Uridylate_kinase"/>
</dbReference>
<dbReference type="Proteomes" id="UP001165083">
    <property type="component" value="Unassembled WGS sequence"/>
</dbReference>
<feature type="domain" description="Aspartate/glutamate/uridylate kinase" evidence="6">
    <location>
        <begin position="2"/>
        <end position="109"/>
    </location>
</feature>
<comment type="caution">
    <text evidence="7">The sequence shown here is derived from an EMBL/GenBank/DDBJ whole genome shotgun (WGS) entry which is preliminary data.</text>
</comment>
<gene>
    <name evidence="7" type="ORF">Plil01_000968800</name>
</gene>
<keyword evidence="4" id="KW-0067">ATP-binding</keyword>
<keyword evidence="1" id="KW-0808">Transferase</keyword>
<dbReference type="GO" id="GO:0016301">
    <property type="term" value="F:kinase activity"/>
    <property type="evidence" value="ECO:0007669"/>
    <property type="project" value="UniProtKB-KW"/>
</dbReference>
<proteinExistence type="predicted"/>
<dbReference type="PRINTS" id="PR00474">
    <property type="entry name" value="GLU5KINASE"/>
</dbReference>
<keyword evidence="5" id="KW-0812">Transmembrane</keyword>
<dbReference type="Pfam" id="PF00696">
    <property type="entry name" value="AA_kinase"/>
    <property type="match status" value="1"/>
</dbReference>
<evidence type="ECO:0000313" key="7">
    <source>
        <dbReference type="EMBL" id="GMF23843.1"/>
    </source>
</evidence>
<sequence>MLFAQYRLNCSQVLASDADFREPKVRENLKRTLRTLLDVGIIPVINENDVITRRTAPLVCGDKMAWDNDSLASLFAQEMRANLMVLITDVDGIYTASSSTGEDRKLILRFQRDDKPFVAPDLEFQPWVRKTKFTRAFELWTVEVFGLRWSRRPGQGYFVAFSTANAWERCSFRQTANLSEMQQRKSSKLIHCTRAFQSKFKNLSASSRQLTLSQNGTQQPIRTLLLSKSTNEKCTQRPRNLLLVVQFYYLLLTVYYLHIDYCRFLYDDAVS</sequence>
<organism evidence="7 8">
    <name type="scientific">Phytophthora lilii</name>
    <dbReference type="NCBI Taxonomy" id="2077276"/>
    <lineage>
        <taxon>Eukaryota</taxon>
        <taxon>Sar</taxon>
        <taxon>Stramenopiles</taxon>
        <taxon>Oomycota</taxon>
        <taxon>Peronosporomycetes</taxon>
        <taxon>Peronosporales</taxon>
        <taxon>Peronosporaceae</taxon>
        <taxon>Phytophthora</taxon>
    </lineage>
</organism>
<keyword evidence="3" id="KW-0418">Kinase</keyword>
<keyword evidence="5" id="KW-0472">Membrane</keyword>
<name>A0A9W6U149_9STRA</name>
<feature type="transmembrane region" description="Helical" evidence="5">
    <location>
        <begin position="241"/>
        <end position="259"/>
    </location>
</feature>
<evidence type="ECO:0000256" key="3">
    <source>
        <dbReference type="ARBA" id="ARBA00022777"/>
    </source>
</evidence>
<evidence type="ECO:0000256" key="5">
    <source>
        <dbReference type="SAM" id="Phobius"/>
    </source>
</evidence>
<dbReference type="SUPFAM" id="SSF53633">
    <property type="entry name" value="Carbamate kinase-like"/>
    <property type="match status" value="1"/>
</dbReference>
<keyword evidence="5" id="KW-1133">Transmembrane helix</keyword>
<dbReference type="InterPro" id="IPR001057">
    <property type="entry name" value="Glu/AcGlu_kinase"/>
</dbReference>
<protein>
    <submittedName>
        <fullName evidence="7">Unnamed protein product</fullName>
    </submittedName>
</protein>
<accession>A0A9W6U149</accession>